<feature type="domain" description="DUF1206" evidence="2">
    <location>
        <begin position="111"/>
        <end position="178"/>
    </location>
</feature>
<evidence type="ECO:0000256" key="1">
    <source>
        <dbReference type="SAM" id="Phobius"/>
    </source>
</evidence>
<feature type="transmembrane region" description="Helical" evidence="1">
    <location>
        <begin position="156"/>
        <end position="174"/>
    </location>
</feature>
<keyword evidence="1" id="KW-1133">Transmembrane helix</keyword>
<feature type="transmembrane region" description="Helical" evidence="1">
    <location>
        <begin position="201"/>
        <end position="221"/>
    </location>
</feature>
<reference evidence="4" key="1">
    <citation type="journal article" date="2019" name="Int. J. Syst. Evol. Microbiol.">
        <title>The Global Catalogue of Microorganisms (GCM) 10K type strain sequencing project: providing services to taxonomists for standard genome sequencing and annotation.</title>
        <authorList>
            <consortium name="The Broad Institute Genomics Platform"/>
            <consortium name="The Broad Institute Genome Sequencing Center for Infectious Disease"/>
            <person name="Wu L."/>
            <person name="Ma J."/>
        </authorList>
    </citation>
    <scope>NUCLEOTIDE SEQUENCE [LARGE SCALE GENOMIC DNA]</scope>
    <source>
        <strain evidence="4">JCM 18961</strain>
    </source>
</reference>
<name>A0ABP8XWR9_9MICO</name>
<feature type="transmembrane region" description="Helical" evidence="1">
    <location>
        <begin position="242"/>
        <end position="263"/>
    </location>
</feature>
<evidence type="ECO:0000313" key="3">
    <source>
        <dbReference type="EMBL" id="GAA4716996.1"/>
    </source>
</evidence>
<sequence>MSPMDGNDVKQAASEASDHPAVEGLARVGYATSGLLHLLIGWIALQVAFGGGGKNADQSGALASLAGNGLGKLLLWVGVIGFLGLALWQVADAIVGHPGDDADAWGGRAKAGGKAVVYLALAWSAFGFARGKSSSNSRSQSIDFTASLLQKPGGRILVVIVGLAVIVVGAYHVYKGAKKKFLQDLESHPGTWATRAGQVGYVAKGVALAIVGILFVAAALHKKAKEASGLDGALKSLRDQPFGTTLLVVMALGFAAFGLYSFARARHAKV</sequence>
<protein>
    <submittedName>
        <fullName evidence="3">DUF1206 domain-containing protein</fullName>
    </submittedName>
</protein>
<organism evidence="3 4">
    <name type="scientific">Pedococcus ginsenosidimutans</name>
    <dbReference type="NCBI Taxonomy" id="490570"/>
    <lineage>
        <taxon>Bacteria</taxon>
        <taxon>Bacillati</taxon>
        <taxon>Actinomycetota</taxon>
        <taxon>Actinomycetes</taxon>
        <taxon>Micrococcales</taxon>
        <taxon>Intrasporangiaceae</taxon>
        <taxon>Pedococcus</taxon>
    </lineage>
</organism>
<feature type="domain" description="DUF1206" evidence="2">
    <location>
        <begin position="28"/>
        <end position="95"/>
    </location>
</feature>
<accession>A0ABP8XWR9</accession>
<keyword evidence="1" id="KW-0812">Transmembrane</keyword>
<feature type="transmembrane region" description="Helical" evidence="1">
    <location>
        <begin position="73"/>
        <end position="91"/>
    </location>
</feature>
<dbReference type="Pfam" id="PF06724">
    <property type="entry name" value="DUF1206"/>
    <property type="match status" value="3"/>
</dbReference>
<feature type="transmembrane region" description="Helical" evidence="1">
    <location>
        <begin position="34"/>
        <end position="52"/>
    </location>
</feature>
<evidence type="ECO:0000259" key="2">
    <source>
        <dbReference type="Pfam" id="PF06724"/>
    </source>
</evidence>
<evidence type="ECO:0000313" key="4">
    <source>
        <dbReference type="Proteomes" id="UP001500556"/>
    </source>
</evidence>
<gene>
    <name evidence="3" type="ORF">GCM10025782_12540</name>
</gene>
<keyword evidence="4" id="KW-1185">Reference proteome</keyword>
<proteinExistence type="predicted"/>
<dbReference type="Proteomes" id="UP001500556">
    <property type="component" value="Unassembled WGS sequence"/>
</dbReference>
<keyword evidence="1" id="KW-0472">Membrane</keyword>
<feature type="domain" description="DUF1206" evidence="2">
    <location>
        <begin position="199"/>
        <end position="266"/>
    </location>
</feature>
<comment type="caution">
    <text evidence="3">The sequence shown here is derived from an EMBL/GenBank/DDBJ whole genome shotgun (WGS) entry which is preliminary data.</text>
</comment>
<dbReference type="InterPro" id="IPR009597">
    <property type="entry name" value="DUF1206"/>
</dbReference>
<dbReference type="EMBL" id="BAABLO010000004">
    <property type="protein sequence ID" value="GAA4716996.1"/>
    <property type="molecule type" value="Genomic_DNA"/>
</dbReference>